<dbReference type="Proteomes" id="UP001212997">
    <property type="component" value="Unassembled WGS sequence"/>
</dbReference>
<evidence type="ECO:0000256" key="1">
    <source>
        <dbReference type="SAM" id="MobiDB-lite"/>
    </source>
</evidence>
<dbReference type="Pfam" id="PF20414">
    <property type="entry name" value="DUF6698"/>
    <property type="match status" value="1"/>
</dbReference>
<dbReference type="InterPro" id="IPR046521">
    <property type="entry name" value="DUF6698"/>
</dbReference>
<dbReference type="AlphaFoldDB" id="A0AAD5V5S4"/>
<keyword evidence="3" id="KW-1185">Reference proteome</keyword>
<feature type="region of interest" description="Disordered" evidence="1">
    <location>
        <begin position="1"/>
        <end position="23"/>
    </location>
</feature>
<reference evidence="2" key="1">
    <citation type="submission" date="2022-07" db="EMBL/GenBank/DDBJ databases">
        <title>Genome Sequence of Physisporinus lineatus.</title>
        <authorList>
            <person name="Buettner E."/>
        </authorList>
    </citation>
    <scope>NUCLEOTIDE SEQUENCE</scope>
    <source>
        <strain evidence="2">VT162</strain>
    </source>
</reference>
<feature type="region of interest" description="Disordered" evidence="1">
    <location>
        <begin position="274"/>
        <end position="294"/>
    </location>
</feature>
<accession>A0AAD5V5S4</accession>
<gene>
    <name evidence="2" type="ORF">NLI96_g4131</name>
</gene>
<dbReference type="EMBL" id="JANAWD010000116">
    <property type="protein sequence ID" value="KAJ3486607.1"/>
    <property type="molecule type" value="Genomic_DNA"/>
</dbReference>
<name>A0AAD5V5S4_9APHY</name>
<protein>
    <submittedName>
        <fullName evidence="2">Uncharacterized protein</fullName>
    </submittedName>
</protein>
<evidence type="ECO:0000313" key="3">
    <source>
        <dbReference type="Proteomes" id="UP001212997"/>
    </source>
</evidence>
<organism evidence="2 3">
    <name type="scientific">Meripilus lineatus</name>
    <dbReference type="NCBI Taxonomy" id="2056292"/>
    <lineage>
        <taxon>Eukaryota</taxon>
        <taxon>Fungi</taxon>
        <taxon>Dikarya</taxon>
        <taxon>Basidiomycota</taxon>
        <taxon>Agaricomycotina</taxon>
        <taxon>Agaricomycetes</taxon>
        <taxon>Polyporales</taxon>
        <taxon>Meripilaceae</taxon>
        <taxon>Meripilus</taxon>
    </lineage>
</organism>
<evidence type="ECO:0000313" key="2">
    <source>
        <dbReference type="EMBL" id="KAJ3486607.1"/>
    </source>
</evidence>
<proteinExistence type="predicted"/>
<comment type="caution">
    <text evidence="2">The sequence shown here is derived from an EMBL/GenBank/DDBJ whole genome shotgun (WGS) entry which is preliminary data.</text>
</comment>
<sequence>MVPPAIDHPGNNPEHEPNPSPRRRQLNCLVQGVSNFLKGQNEKPQSPASVAVAPYKKAARWIPRVVSPFTDFPTVFRLGMRADIDPEFDNGANLGNDIHITSDPAVQEKHLQIYRTILTLVPGFSDMLTEYQFTPESLPDLLRLFDILLKSTRSDDIKSIRNDGISYLHKTPHTIITPRIRLESGTRKDDRGWDHLLTARLMCPLKLLQEYEADPERFCRRVMEGEIVIRASDLPVYLFPEGTVYNPNALTARIFQGHVIVRVYRHIFTSPASVWSPGSRTKGRKSKGDKHQMNRSCARSIAYAALQARHMMSSVEQWSDPAFDGTFSYEQYYNNLCRLLETNPDLPWVKETLRFYDREVFLDAGNTRNNAIEELPEGNDIDAILGLVE</sequence>